<dbReference type="Pfam" id="PF01381">
    <property type="entry name" value="HTH_3"/>
    <property type="match status" value="1"/>
</dbReference>
<keyword evidence="3" id="KW-1185">Reference proteome</keyword>
<dbReference type="PROSITE" id="PS50943">
    <property type="entry name" value="HTH_CROC1"/>
    <property type="match status" value="1"/>
</dbReference>
<dbReference type="InterPro" id="IPR010982">
    <property type="entry name" value="Lambda_DNA-bd_dom_sf"/>
</dbReference>
<sequence length="158" mass="17015">MNPVATSDAAFRGGACPTPEYTIAYTGNYTTSADANGRFVVAAEACPLAAIAEWLEAFHDRFKDDWGRTAQQAASHAEILRSLLESSLTAEEVLAELRSSEASQRDIAHRLGITPSYLSDVLNGRRDISDGLAARLGFERITTFRRAALPSQQGAGEP</sequence>
<dbReference type="EMBL" id="CP013344">
    <property type="protein sequence ID" value="AMU89945.1"/>
    <property type="molecule type" value="Genomic_DNA"/>
</dbReference>
<evidence type="ECO:0000313" key="2">
    <source>
        <dbReference type="EMBL" id="AMU89945.1"/>
    </source>
</evidence>
<reference evidence="2 3" key="2">
    <citation type="journal article" date="2016" name="Genome Announc.">
        <title>Complete Genome Sequence of Sphingopyxis macrogoltabida Strain 203N (NBRC 111659), a Polyethylene Glycol Degrader.</title>
        <authorList>
            <person name="Ohtsubo Y."/>
            <person name="Nonoyama S."/>
            <person name="Nagata Y."/>
            <person name="Numata M."/>
            <person name="Tsuchikane K."/>
            <person name="Hosoyama A."/>
            <person name="Yamazoe A."/>
            <person name="Tsuda M."/>
            <person name="Fujita N."/>
            <person name="Kawai F."/>
        </authorList>
    </citation>
    <scope>NUCLEOTIDE SEQUENCE [LARGE SCALE GENOMIC DNA]</scope>
    <source>
        <strain evidence="2 3">203N</strain>
    </source>
</reference>
<reference evidence="3" key="1">
    <citation type="submission" date="2015-11" db="EMBL/GenBank/DDBJ databases">
        <title>Complete genome sequence of a polyethylene-glycol degrader Sphingopyxis macrogoltabida 203N (NBRC 111659).</title>
        <authorList>
            <person name="Yoshiyuki O."/>
            <person name="Shouta N."/>
            <person name="Nagata Y."/>
            <person name="Numata M."/>
            <person name="Tsuchikane K."/>
            <person name="Hosoyama A."/>
            <person name="Yamazoe A."/>
            <person name="Tsuda M."/>
            <person name="Fujita N."/>
            <person name="Kawai F."/>
        </authorList>
    </citation>
    <scope>NUCLEOTIDE SEQUENCE [LARGE SCALE GENOMIC DNA]</scope>
    <source>
        <strain evidence="3">203N</strain>
    </source>
</reference>
<organism evidence="2 3">
    <name type="scientific">Sphingopyxis macrogoltabida</name>
    <name type="common">Sphingomonas macrogoltabidus</name>
    <dbReference type="NCBI Taxonomy" id="33050"/>
    <lineage>
        <taxon>Bacteria</taxon>
        <taxon>Pseudomonadati</taxon>
        <taxon>Pseudomonadota</taxon>
        <taxon>Alphaproteobacteria</taxon>
        <taxon>Sphingomonadales</taxon>
        <taxon>Sphingomonadaceae</taxon>
        <taxon>Sphingopyxis</taxon>
    </lineage>
</organism>
<feature type="domain" description="HTH cro/C1-type" evidence="1">
    <location>
        <begin position="103"/>
        <end position="136"/>
    </location>
</feature>
<dbReference type="InterPro" id="IPR001387">
    <property type="entry name" value="Cro/C1-type_HTH"/>
</dbReference>
<name>A0AAC9AVI6_SPHMC</name>
<gene>
    <name evidence="2" type="ORF">ATM17_12950</name>
</gene>
<proteinExistence type="predicted"/>
<dbReference type="Proteomes" id="UP000076088">
    <property type="component" value="Chromosome"/>
</dbReference>
<dbReference type="Gene3D" id="1.10.260.40">
    <property type="entry name" value="lambda repressor-like DNA-binding domains"/>
    <property type="match status" value="1"/>
</dbReference>
<evidence type="ECO:0000313" key="3">
    <source>
        <dbReference type="Proteomes" id="UP000076088"/>
    </source>
</evidence>
<protein>
    <recommendedName>
        <fullName evidence="1">HTH cro/C1-type domain-containing protein</fullName>
    </recommendedName>
</protein>
<accession>A0AAC9AVI6</accession>
<evidence type="ECO:0000259" key="1">
    <source>
        <dbReference type="PROSITE" id="PS50943"/>
    </source>
</evidence>
<dbReference type="CDD" id="cd00093">
    <property type="entry name" value="HTH_XRE"/>
    <property type="match status" value="1"/>
</dbReference>
<dbReference type="SUPFAM" id="SSF47413">
    <property type="entry name" value="lambda repressor-like DNA-binding domains"/>
    <property type="match status" value="1"/>
</dbReference>
<dbReference type="RefSeq" id="WP_054726154.1">
    <property type="nucleotide sequence ID" value="NZ_CP013344.1"/>
</dbReference>
<dbReference type="AlphaFoldDB" id="A0AAC9AVI6"/>
<dbReference type="GO" id="GO:0003677">
    <property type="term" value="F:DNA binding"/>
    <property type="evidence" value="ECO:0007669"/>
    <property type="project" value="InterPro"/>
</dbReference>
<dbReference type="KEGG" id="smaz:LH19_06855"/>